<dbReference type="InterPro" id="IPR006258">
    <property type="entry name" value="Lipoamide_DH"/>
</dbReference>
<evidence type="ECO:0000256" key="11">
    <source>
        <dbReference type="PIRSR" id="PIRSR000350-2"/>
    </source>
</evidence>
<dbReference type="Pfam" id="PF02852">
    <property type="entry name" value="Pyr_redox_dim"/>
    <property type="match status" value="1"/>
</dbReference>
<feature type="disulfide bond" description="Redox-active" evidence="13">
    <location>
        <begin position="41"/>
        <end position="46"/>
    </location>
</feature>
<evidence type="ECO:0000313" key="17">
    <source>
        <dbReference type="EMBL" id="AKT36166.1"/>
    </source>
</evidence>
<evidence type="ECO:0000256" key="5">
    <source>
        <dbReference type="ARBA" id="ARBA00022827"/>
    </source>
</evidence>
<dbReference type="PROSITE" id="PS00076">
    <property type="entry name" value="PYRIDINE_REDOX_1"/>
    <property type="match status" value="1"/>
</dbReference>
<comment type="cofactor">
    <cofactor evidence="12 14">
        <name>FAD</name>
        <dbReference type="ChEBI" id="CHEBI:57692"/>
    </cofactor>
    <text evidence="12 14">Binds 1 FAD per subunit.</text>
</comment>
<feature type="domain" description="FAD/NAD(P)-binding" evidence="16">
    <location>
        <begin position="4"/>
        <end position="327"/>
    </location>
</feature>
<evidence type="ECO:0000256" key="10">
    <source>
        <dbReference type="ARBA" id="ARBA00049187"/>
    </source>
</evidence>
<dbReference type="Gene3D" id="3.30.390.30">
    <property type="match status" value="1"/>
</dbReference>
<dbReference type="PANTHER" id="PTHR22912">
    <property type="entry name" value="DISULFIDE OXIDOREDUCTASE"/>
    <property type="match status" value="1"/>
</dbReference>
<feature type="binding site" evidence="12">
    <location>
        <position position="203"/>
    </location>
    <ligand>
        <name>NAD(+)</name>
        <dbReference type="ChEBI" id="CHEBI:57540"/>
    </ligand>
</feature>
<reference evidence="17 18" key="1">
    <citation type="submission" date="2015-07" db="EMBL/GenBank/DDBJ databases">
        <title>Genome analysis of myxobacterium Chondromyces crocatus Cm c5 reveals a high potential for natural compound synthesis and the genetic basis for the loss of fruiting body formation.</title>
        <authorList>
            <person name="Zaburannyi N."/>
            <person name="Bunk B."/>
            <person name="Maier J."/>
            <person name="Overmann J."/>
            <person name="Mueller R."/>
        </authorList>
    </citation>
    <scope>NUCLEOTIDE SEQUENCE [LARGE SCALE GENOMIC DNA]</scope>
    <source>
        <strain evidence="17 18">Cm c5</strain>
    </source>
</reference>
<dbReference type="InterPro" id="IPR004099">
    <property type="entry name" value="Pyr_nucl-diS_OxRdtase_dimer"/>
</dbReference>
<dbReference type="GO" id="GO:0004148">
    <property type="term" value="F:dihydrolipoyl dehydrogenase (NADH) activity"/>
    <property type="evidence" value="ECO:0007669"/>
    <property type="project" value="UniProtKB-EC"/>
</dbReference>
<evidence type="ECO:0000259" key="16">
    <source>
        <dbReference type="Pfam" id="PF07992"/>
    </source>
</evidence>
<comment type="similarity">
    <text evidence="1 14">Belongs to the class-I pyridine nucleotide-disulfide oxidoreductase family.</text>
</comment>
<dbReference type="SUPFAM" id="SSF51905">
    <property type="entry name" value="FAD/NAD(P)-binding domain"/>
    <property type="match status" value="1"/>
</dbReference>
<evidence type="ECO:0000256" key="4">
    <source>
        <dbReference type="ARBA" id="ARBA00022630"/>
    </source>
</evidence>
<keyword evidence="8" id="KW-1015">Disulfide bond</keyword>
<evidence type="ECO:0000256" key="12">
    <source>
        <dbReference type="PIRSR" id="PIRSR000350-3"/>
    </source>
</evidence>
<feature type="binding site" evidence="12">
    <location>
        <position position="312"/>
    </location>
    <ligand>
        <name>FAD</name>
        <dbReference type="ChEBI" id="CHEBI:57692"/>
    </ligand>
</feature>
<comment type="catalytic activity">
    <reaction evidence="10 14">
        <text>N(6)-[(R)-dihydrolipoyl]-L-lysyl-[protein] + NAD(+) = N(6)-[(R)-lipoyl]-L-lysyl-[protein] + NADH + H(+)</text>
        <dbReference type="Rhea" id="RHEA:15045"/>
        <dbReference type="Rhea" id="RHEA-COMP:10474"/>
        <dbReference type="Rhea" id="RHEA-COMP:10475"/>
        <dbReference type="ChEBI" id="CHEBI:15378"/>
        <dbReference type="ChEBI" id="CHEBI:57540"/>
        <dbReference type="ChEBI" id="CHEBI:57945"/>
        <dbReference type="ChEBI" id="CHEBI:83099"/>
        <dbReference type="ChEBI" id="CHEBI:83100"/>
        <dbReference type="EC" id="1.8.1.4"/>
    </reaction>
</comment>
<keyword evidence="6 14" id="KW-0560">Oxidoreductase</keyword>
<dbReference type="FunFam" id="3.30.390.30:FF:000001">
    <property type="entry name" value="Dihydrolipoyl dehydrogenase"/>
    <property type="match status" value="1"/>
</dbReference>
<keyword evidence="5 12" id="KW-0274">FAD</keyword>
<feature type="binding site" evidence="12">
    <location>
        <begin position="180"/>
        <end position="187"/>
    </location>
    <ligand>
        <name>NAD(+)</name>
        <dbReference type="ChEBI" id="CHEBI:57540"/>
    </ligand>
</feature>
<dbReference type="OrthoDB" id="9786429at2"/>
<name>A0A0K1E5L6_CHOCO</name>
<feature type="binding site" evidence="12">
    <location>
        <begin position="143"/>
        <end position="145"/>
    </location>
    <ligand>
        <name>FAD</name>
        <dbReference type="ChEBI" id="CHEBI:57692"/>
    </ligand>
</feature>
<dbReference type="Proteomes" id="UP000067626">
    <property type="component" value="Chromosome"/>
</dbReference>
<feature type="binding site" evidence="12">
    <location>
        <begin position="318"/>
        <end position="321"/>
    </location>
    <ligand>
        <name>FAD</name>
        <dbReference type="ChEBI" id="CHEBI:57692"/>
    </ligand>
</feature>
<dbReference type="KEGG" id="ccro:CMC5_002800"/>
<protein>
    <recommendedName>
        <fullName evidence="3 14">Dihydrolipoyl dehydrogenase</fullName>
        <ecNumber evidence="2 14">1.8.1.4</ecNumber>
    </recommendedName>
</protein>
<organism evidence="17 18">
    <name type="scientific">Chondromyces crocatus</name>
    <dbReference type="NCBI Taxonomy" id="52"/>
    <lineage>
        <taxon>Bacteria</taxon>
        <taxon>Pseudomonadati</taxon>
        <taxon>Myxococcota</taxon>
        <taxon>Polyangia</taxon>
        <taxon>Polyangiales</taxon>
        <taxon>Polyangiaceae</taxon>
        <taxon>Chondromyces</taxon>
    </lineage>
</organism>
<evidence type="ECO:0000313" key="18">
    <source>
        <dbReference type="Proteomes" id="UP000067626"/>
    </source>
</evidence>
<dbReference type="InterPro" id="IPR036188">
    <property type="entry name" value="FAD/NAD-bd_sf"/>
</dbReference>
<evidence type="ECO:0000256" key="6">
    <source>
        <dbReference type="ARBA" id="ARBA00023002"/>
    </source>
</evidence>
<dbReference type="RefSeq" id="WP_050428726.1">
    <property type="nucleotide sequence ID" value="NZ_CP012159.1"/>
</dbReference>
<gene>
    <name evidence="17" type="primary">lpdA</name>
    <name evidence="17" type="ORF">CMC5_002800</name>
</gene>
<evidence type="ECO:0000256" key="14">
    <source>
        <dbReference type="RuleBase" id="RU003692"/>
    </source>
</evidence>
<keyword evidence="12" id="KW-0547">Nucleotide-binding</keyword>
<dbReference type="InterPro" id="IPR001100">
    <property type="entry name" value="Pyr_nuc-diS_OxRdtase"/>
</dbReference>
<dbReference type="GO" id="GO:0050660">
    <property type="term" value="F:flavin adenine dinucleotide binding"/>
    <property type="evidence" value="ECO:0007669"/>
    <property type="project" value="InterPro"/>
</dbReference>
<evidence type="ECO:0000256" key="2">
    <source>
        <dbReference type="ARBA" id="ARBA00012608"/>
    </source>
</evidence>
<keyword evidence="7 12" id="KW-0520">NAD</keyword>
<keyword evidence="4 14" id="KW-0285">Flavoprotein</keyword>
<dbReference type="InterPro" id="IPR023753">
    <property type="entry name" value="FAD/NAD-binding_dom"/>
</dbReference>
<keyword evidence="18" id="KW-1185">Reference proteome</keyword>
<dbReference type="SUPFAM" id="SSF55424">
    <property type="entry name" value="FAD/NAD-linked reductases, dimerisation (C-terminal) domain"/>
    <property type="match status" value="1"/>
</dbReference>
<keyword evidence="9 14" id="KW-0676">Redox-active center</keyword>
<dbReference type="InterPro" id="IPR016156">
    <property type="entry name" value="FAD/NAD-linked_Rdtase_dimer_sf"/>
</dbReference>
<evidence type="ECO:0000256" key="7">
    <source>
        <dbReference type="ARBA" id="ARBA00023027"/>
    </source>
</evidence>
<dbReference type="PRINTS" id="PR00411">
    <property type="entry name" value="PNDRDTASEI"/>
</dbReference>
<evidence type="ECO:0000256" key="13">
    <source>
        <dbReference type="PIRSR" id="PIRSR000350-4"/>
    </source>
</evidence>
<dbReference type="Pfam" id="PF07992">
    <property type="entry name" value="Pyr_redox_2"/>
    <property type="match status" value="1"/>
</dbReference>
<dbReference type="PRINTS" id="PR00368">
    <property type="entry name" value="FADPNR"/>
</dbReference>
<dbReference type="PANTHER" id="PTHR22912:SF160">
    <property type="entry name" value="DIHYDROLIPOYL DEHYDROGENASE"/>
    <property type="match status" value="1"/>
</dbReference>
<feature type="active site" description="Proton acceptor" evidence="11">
    <location>
        <position position="444"/>
    </location>
</feature>
<dbReference type="InterPro" id="IPR012999">
    <property type="entry name" value="Pyr_OxRdtase_I_AS"/>
</dbReference>
<dbReference type="EC" id="1.8.1.4" evidence="2 14"/>
<evidence type="ECO:0000256" key="8">
    <source>
        <dbReference type="ARBA" id="ARBA00023157"/>
    </source>
</evidence>
<dbReference type="Gene3D" id="3.50.50.60">
    <property type="entry name" value="FAD/NAD(P)-binding domain"/>
    <property type="match status" value="2"/>
</dbReference>
<dbReference type="PATRIC" id="fig|52.7.peg.303"/>
<feature type="domain" description="Pyridine nucleotide-disulphide oxidoreductase dimerisation" evidence="15">
    <location>
        <begin position="346"/>
        <end position="455"/>
    </location>
</feature>
<dbReference type="STRING" id="52.CMC5_002800"/>
<evidence type="ECO:0000256" key="9">
    <source>
        <dbReference type="ARBA" id="ARBA00023284"/>
    </source>
</evidence>
<dbReference type="InterPro" id="IPR050151">
    <property type="entry name" value="Class-I_Pyr_Nuc-Dis_Oxidored"/>
</dbReference>
<evidence type="ECO:0000256" key="3">
    <source>
        <dbReference type="ARBA" id="ARBA00016961"/>
    </source>
</evidence>
<sequence length="468" mass="49513">MKTYDAIVIGAGPGGYPCAIRLAQLKQKTLCIEKESPGGVCLNWGCIPSKALIGAAHLYHKAKDADSMGIRVGSVEVDPEKLQDWKEGIVKRLTGGVRGLLKGNGADLMMGSARITGPRQVEVTQADGTVETIEATKGIVIATGSNTIELPSFKFDGKQIIGAKEAVSLREIPKRLLVIGGGIIGLELGMVYQSFGSELTVVEALPDLLTGIDPECTKIVERRLLKRGATIHKNAKASGYERLADGSISVKIDQDGKQITANVDVVLVAIGMRPNSRELGLEQVGVKVDQRGFVPADKFCRTNVPSIYAVGDVSGVPMLAHKATKEGEIAAEVIAGHKAEKDWVAIPSAVFTDPEIATVGLSEAEAKEKGIEILVGKFPFSALGKAMAMNETEGFVKIIADKTTKQVLGVHMVGPEVSAMISEAALALEMAAFLEDVSLTVHPHPTLGEAFMEAAAHAMGSAIHILNR</sequence>
<accession>A0A0K1E5L6</accession>
<dbReference type="AlphaFoldDB" id="A0A0K1E5L6"/>
<evidence type="ECO:0000256" key="1">
    <source>
        <dbReference type="ARBA" id="ARBA00007532"/>
    </source>
</evidence>
<dbReference type="GO" id="GO:0006103">
    <property type="term" value="P:2-oxoglutarate metabolic process"/>
    <property type="evidence" value="ECO:0007669"/>
    <property type="project" value="TreeGrafter"/>
</dbReference>
<proteinExistence type="inferred from homology"/>
<evidence type="ECO:0000259" key="15">
    <source>
        <dbReference type="Pfam" id="PF02852"/>
    </source>
</evidence>
<dbReference type="EMBL" id="CP012159">
    <property type="protein sequence ID" value="AKT36166.1"/>
    <property type="molecule type" value="Genomic_DNA"/>
</dbReference>
<dbReference type="PIRSF" id="PIRSF000350">
    <property type="entry name" value="Mercury_reductase_MerA"/>
    <property type="match status" value="1"/>
</dbReference>
<comment type="miscellaneous">
    <text evidence="14">The active site is a redox-active disulfide bond.</text>
</comment>
<feature type="binding site" evidence="12">
    <location>
        <position position="50"/>
    </location>
    <ligand>
        <name>FAD</name>
        <dbReference type="ChEBI" id="CHEBI:57692"/>
    </ligand>
</feature>
<dbReference type="NCBIfam" id="TIGR01350">
    <property type="entry name" value="lipoamide_DH"/>
    <property type="match status" value="1"/>
</dbReference>
<feature type="binding site" evidence="12">
    <location>
        <position position="271"/>
    </location>
    <ligand>
        <name>NAD(+)</name>
        <dbReference type="ChEBI" id="CHEBI:57540"/>
    </ligand>
</feature>